<feature type="compositionally biased region" description="Pro residues" evidence="1">
    <location>
        <begin position="1838"/>
        <end position="1852"/>
    </location>
</feature>
<feature type="compositionally biased region" description="Basic and acidic residues" evidence="1">
    <location>
        <begin position="1643"/>
        <end position="1653"/>
    </location>
</feature>
<feature type="region of interest" description="Disordered" evidence="1">
    <location>
        <begin position="721"/>
        <end position="761"/>
    </location>
</feature>
<feature type="region of interest" description="Disordered" evidence="1">
    <location>
        <begin position="1991"/>
        <end position="2039"/>
    </location>
</feature>
<feature type="region of interest" description="Disordered" evidence="1">
    <location>
        <begin position="363"/>
        <end position="389"/>
    </location>
</feature>
<feature type="compositionally biased region" description="Basic and acidic residues" evidence="1">
    <location>
        <begin position="1338"/>
        <end position="1349"/>
    </location>
</feature>
<accession>A0A9P6EA28</accession>
<protein>
    <submittedName>
        <fullName evidence="2">Uncharacterized protein</fullName>
    </submittedName>
</protein>
<feature type="region of interest" description="Disordered" evidence="1">
    <location>
        <begin position="617"/>
        <end position="636"/>
    </location>
</feature>
<feature type="compositionally biased region" description="Basic and acidic residues" evidence="1">
    <location>
        <begin position="378"/>
        <end position="389"/>
    </location>
</feature>
<feature type="region of interest" description="Disordered" evidence="1">
    <location>
        <begin position="963"/>
        <end position="1022"/>
    </location>
</feature>
<feature type="region of interest" description="Disordered" evidence="1">
    <location>
        <begin position="1868"/>
        <end position="1889"/>
    </location>
</feature>
<feature type="compositionally biased region" description="Low complexity" evidence="1">
    <location>
        <begin position="1"/>
        <end position="33"/>
    </location>
</feature>
<feature type="region of interest" description="Disordered" evidence="1">
    <location>
        <begin position="302"/>
        <end position="337"/>
    </location>
</feature>
<evidence type="ECO:0000313" key="3">
    <source>
        <dbReference type="Proteomes" id="UP000807306"/>
    </source>
</evidence>
<feature type="compositionally biased region" description="Polar residues" evidence="1">
    <location>
        <begin position="443"/>
        <end position="459"/>
    </location>
</feature>
<dbReference type="OrthoDB" id="3071736at2759"/>
<dbReference type="Proteomes" id="UP000807306">
    <property type="component" value="Unassembled WGS sequence"/>
</dbReference>
<feature type="compositionally biased region" description="Polar residues" evidence="1">
    <location>
        <begin position="1269"/>
        <end position="1280"/>
    </location>
</feature>
<proteinExistence type="predicted"/>
<reference evidence="2" key="1">
    <citation type="submission" date="2020-11" db="EMBL/GenBank/DDBJ databases">
        <authorList>
            <consortium name="DOE Joint Genome Institute"/>
            <person name="Ahrendt S."/>
            <person name="Riley R."/>
            <person name="Andreopoulos W."/>
            <person name="Labutti K."/>
            <person name="Pangilinan J."/>
            <person name="Ruiz-Duenas F.J."/>
            <person name="Barrasa J.M."/>
            <person name="Sanchez-Garcia M."/>
            <person name="Camarero S."/>
            <person name="Miyauchi S."/>
            <person name="Serrano A."/>
            <person name="Linde D."/>
            <person name="Babiker R."/>
            <person name="Drula E."/>
            <person name="Ayuso-Fernandez I."/>
            <person name="Pacheco R."/>
            <person name="Padilla G."/>
            <person name="Ferreira P."/>
            <person name="Barriuso J."/>
            <person name="Kellner H."/>
            <person name="Castanera R."/>
            <person name="Alfaro M."/>
            <person name="Ramirez L."/>
            <person name="Pisabarro A.G."/>
            <person name="Kuo A."/>
            <person name="Tritt A."/>
            <person name="Lipzen A."/>
            <person name="He G."/>
            <person name="Yan M."/>
            <person name="Ng V."/>
            <person name="Cullen D."/>
            <person name="Martin F."/>
            <person name="Rosso M.-N."/>
            <person name="Henrissat B."/>
            <person name="Hibbett D."/>
            <person name="Martinez A.T."/>
            <person name="Grigoriev I.V."/>
        </authorList>
    </citation>
    <scope>NUCLEOTIDE SEQUENCE</scope>
    <source>
        <strain evidence="2">CBS 506.95</strain>
    </source>
</reference>
<feature type="region of interest" description="Disordered" evidence="1">
    <location>
        <begin position="1322"/>
        <end position="1353"/>
    </location>
</feature>
<sequence length="2236" mass="234913">MTMATPTTPDTTESTATATSTSTSSSVATTPTGTGTGTGIGTPLSTSPHAFQVGTQSDLEFNGFDDPAGLSVKSSTSSPSLYSGLGSTAFFTIPSPSATFSSTPSSTSAFSSTSSLSLSLSTSSTLSETAPSTSTSPSSSLTSSLSQSAPISLSLTDDELAFGLFDVVDVDLDVIDGADSLVEQREGERVLNVSKPMTISKPNPARMSMAGSTPIQGFLASTPRATAVAAAGEDTREDEMREDGEKEVVNIIEGKDERMGRDEDGDETYLDMECGVFERRDEADALEPSQTDALDVALAPPTNVLPTETGEPQIQTTETEPQTETETQNGPSTSPRRNTRLERWLEQQSDLWVAPPPPPVVPVFSSSPLSSNLGNENATRENEKKERDRIESIRISGVVNSAAMFAVKRKESLRAQRAREREEKEREDKEREREDVVTPTPFAATSNDGAAAESTQSTPPDIVGDVTVSPTNSSLDSHLLSSLPSNENDNENEGETESPLLTSPMASPVSPLAPASAFVMKTEAPGLSMTTMSRFKQIAPTLIIPPSVNGGSQGQGQGHRTTDSIPNLLGGLAPLSSSSSISQPFSKPIPSPLLVPSTPLSPTFSASFSFGGVPSGISSRRNSHQNVPGSGSGDAHISTSNSNAHIFSNTDAHIFTNIDSDTNTNLNTTYPSGEDTRDTLTDVNGAYLLVPTQEAEAARADSPLLGCWAPSGAPIQAPVEADLDKPLPLPPAPSPSPPASMTELPNAAPHLPPILTSHQHQPHQLLTVSSPAAQYQYPQPQPQPQLQSHNAFTNPSRPKTAPHSRLSPAVSPFTSPNVSPLPPSFVPAALTNANGGFGRHSPHNSGNFTQLPIGVNPGSSFTTSGFGLNGQTHSRSGSGTSSPARRYSHQTQPTQGTAMYAQFSQYSFGASAAVNSGASASTNVSNSPPMSAAPSRKPSLLRGVKEEGGVVEMVAERLNDLTRPPMQGLRSRSYSTTLSGASNGLGSGLRPSTSSGLLGSGFGGQHHGQYQPAPTPTTSPTAQFHLPTAMLHKSQSLAQLSLFANAQPLGVSTQQPQQQQQTPLPPSSPPTRRLSRIPPTAPNLNSLSMNHSPPNGASQTHSYSSSVASFTSLPEDASFVSTATAQQQPRPTHSADPSTSLSPTRNAVYIDSDAMKEKLDELLEMAKVEIEAAEAESMVDESNDGDDDTVEGMVENWMYSYSNSHSRSNSVPLSRTGSVSASASASGYGTPFSALRKNSATSNGSDKPTPANTTASVIPSTPSPAIRPQAQQYVSPASSNGPPPNTPMTAYFSLSSGSPASSAAAPTPSAGGFYMSPEASSSQVYIGSGSSGTHSRAGSKESNKEKERAMQGVRASVGMTTTTIASEPKIDQPNVDPASTMVANSGDVFTATLMSTAQDKTSSSTPVRPPPAPPLDIGEVVESLEAVERARRSVGNGSAESYGDPYGGFEEAEEDADSYEGEEDLSTSDEEMMDEAIALARDLGVGDRLEFGGRRSLEGMFEDGGDGWEEFEDEEMGVGMVDVDVSNLEDRYATAKRRSVLLAGFTGMTTQNGSLKRKNSVRRASVVGGVKGNGSVGFVVGGSMRRRGSSAAGRGRPTPAVAIHLEEGGERALSGVGEDEEFGLGNGLAPPSRWSLTSSVQADDQRGSVDGKPTKKKRRSFVPFVGTGDKEKEKEREREREKEKEKEETTVTTSPKENTGKKRNRLASFISRLSGVGVGGTVGAPTLMAAAMAASSTPATPYMDFQSSPAMPVNFAERNGSGLLPSPIILNSREHSPPPPVPQVPLSPKLSQHRASPRALGIDVQAANYVPPMSLAKGNSKSVPSSPISPRTRLPPGLIIPPLPTRPVPSPPEIASAPAANTLEQPQSAGLWDMPSPVSPSTIAPLPNFSRVRSNSAADLLSMRRPATSQTSMGNPDVVYPSATAFSRHPALMKSASASVLGLHKQPNRPETPDSMTSTEEYGIQPHGDHENERDRWQMMRREHEERWMNANDGISPSHPSPEAERVGNALNSLSPSSHLDPLLTKSQSPPHPPRPRLKSMTSLVALPSASAAGSNNTVRSKSGFRGLVERMRGNSSAGTTPASSYPSTPNANGDGTSPQPPAVEDYDLFAPGPDPFAREVPTPTHSPSASLSLGSGNTPTAANPGIGGILGRKQPKRKLVITGVGIDDLEAYEAVKSWCESFGELREVTRASNGAMYVDFRKASVADTVCRVQAQVFIKGAGSVALSWYTKKRPT</sequence>
<feature type="compositionally biased region" description="Basic and acidic residues" evidence="1">
    <location>
        <begin position="1668"/>
        <end position="1689"/>
    </location>
</feature>
<organism evidence="2 3">
    <name type="scientific">Crepidotus variabilis</name>
    <dbReference type="NCBI Taxonomy" id="179855"/>
    <lineage>
        <taxon>Eukaryota</taxon>
        <taxon>Fungi</taxon>
        <taxon>Dikarya</taxon>
        <taxon>Basidiomycota</taxon>
        <taxon>Agaricomycotina</taxon>
        <taxon>Agaricomycetes</taxon>
        <taxon>Agaricomycetidae</taxon>
        <taxon>Agaricales</taxon>
        <taxon>Agaricineae</taxon>
        <taxon>Crepidotaceae</taxon>
        <taxon>Crepidotus</taxon>
    </lineage>
</organism>
<feature type="compositionally biased region" description="Polar residues" evidence="1">
    <location>
        <begin position="786"/>
        <end position="797"/>
    </location>
</feature>
<feature type="region of interest" description="Disordered" evidence="1">
    <location>
        <begin position="775"/>
        <end position="815"/>
    </location>
</feature>
<evidence type="ECO:0000313" key="2">
    <source>
        <dbReference type="EMBL" id="KAF9525220.1"/>
    </source>
</evidence>
<feature type="region of interest" description="Disordered" evidence="1">
    <location>
        <begin position="1397"/>
        <end position="1416"/>
    </location>
</feature>
<feature type="region of interest" description="Disordered" evidence="1">
    <location>
        <begin position="1431"/>
        <end position="1461"/>
    </location>
</feature>
<evidence type="ECO:0000256" key="1">
    <source>
        <dbReference type="SAM" id="MobiDB-lite"/>
    </source>
</evidence>
<feature type="compositionally biased region" description="Low complexity" evidence="1">
    <location>
        <begin position="918"/>
        <end position="927"/>
    </location>
</feature>
<feature type="compositionally biased region" description="Polar residues" evidence="1">
    <location>
        <begin position="1082"/>
        <end position="1112"/>
    </location>
</feature>
<feature type="region of interest" description="Disordered" evidence="1">
    <location>
        <begin position="918"/>
        <end position="944"/>
    </location>
</feature>
<feature type="region of interest" description="Disordered" evidence="1">
    <location>
        <begin position="411"/>
        <end position="508"/>
    </location>
</feature>
<feature type="compositionally biased region" description="Low complexity" evidence="1">
    <location>
        <begin position="1322"/>
        <end position="1332"/>
    </location>
</feature>
<feature type="compositionally biased region" description="Polar residues" evidence="1">
    <location>
        <begin position="2074"/>
        <end position="2098"/>
    </location>
</feature>
<feature type="compositionally biased region" description="Acidic residues" evidence="1">
    <location>
        <begin position="1450"/>
        <end position="1461"/>
    </location>
</feature>
<feature type="compositionally biased region" description="Polar residues" evidence="1">
    <location>
        <begin position="2124"/>
        <end position="2142"/>
    </location>
</feature>
<feature type="compositionally biased region" description="Low complexity" evidence="1">
    <location>
        <begin position="2011"/>
        <end position="2024"/>
    </location>
</feature>
<comment type="caution">
    <text evidence="2">The sequence shown here is derived from an EMBL/GenBank/DDBJ whole genome shotgun (WGS) entry which is preliminary data.</text>
</comment>
<feature type="region of interest" description="Disordered" evidence="1">
    <location>
        <begin position="1050"/>
        <end position="1147"/>
    </location>
</feature>
<feature type="compositionally biased region" description="Polar residues" evidence="1">
    <location>
        <begin position="617"/>
        <end position="629"/>
    </location>
</feature>
<feature type="region of interest" description="Disordered" evidence="1">
    <location>
        <begin position="862"/>
        <end position="894"/>
    </location>
</feature>
<feature type="region of interest" description="Disordered" evidence="1">
    <location>
        <begin position="1"/>
        <end position="77"/>
    </location>
</feature>
<dbReference type="EMBL" id="MU157887">
    <property type="protein sequence ID" value="KAF9525220.1"/>
    <property type="molecule type" value="Genomic_DNA"/>
</dbReference>
<feature type="compositionally biased region" description="Basic and acidic residues" evidence="1">
    <location>
        <begin position="411"/>
        <end position="436"/>
    </location>
</feature>
<feature type="region of interest" description="Disordered" evidence="1">
    <location>
        <begin position="125"/>
        <end position="144"/>
    </location>
</feature>
<feature type="compositionally biased region" description="Low complexity" evidence="1">
    <location>
        <begin position="306"/>
        <end position="328"/>
    </location>
</feature>
<feature type="region of interest" description="Disordered" evidence="1">
    <location>
        <begin position="543"/>
        <end position="570"/>
    </location>
</feature>
<feature type="compositionally biased region" description="Low complexity" evidence="1">
    <location>
        <begin position="1050"/>
        <end position="1062"/>
    </location>
</feature>
<feature type="region of interest" description="Disordered" evidence="1">
    <location>
        <begin position="1617"/>
        <end position="1704"/>
    </location>
</feature>
<feature type="compositionally biased region" description="Polar residues" evidence="1">
    <location>
        <begin position="1817"/>
        <end position="1829"/>
    </location>
</feature>
<feature type="region of interest" description="Disordered" evidence="1">
    <location>
        <begin position="1944"/>
        <end position="1973"/>
    </location>
</feature>
<feature type="region of interest" description="Disordered" evidence="1">
    <location>
        <begin position="2073"/>
        <end position="2150"/>
    </location>
</feature>
<keyword evidence="3" id="KW-1185">Reference proteome</keyword>
<feature type="region of interest" description="Disordered" evidence="1">
    <location>
        <begin position="1204"/>
        <end position="1308"/>
    </location>
</feature>
<feature type="compositionally biased region" description="Low complexity" evidence="1">
    <location>
        <begin position="473"/>
        <end position="487"/>
    </location>
</feature>
<name>A0A9P6EA28_9AGAR</name>
<feature type="region of interest" description="Disordered" evidence="1">
    <location>
        <begin position="1813"/>
        <end position="1856"/>
    </location>
</feature>
<feature type="compositionally biased region" description="Pro residues" evidence="1">
    <location>
        <begin position="727"/>
        <end position="738"/>
    </location>
</feature>
<feature type="compositionally biased region" description="Low complexity" evidence="1">
    <location>
        <begin position="975"/>
        <end position="997"/>
    </location>
</feature>
<feature type="compositionally biased region" description="Low complexity" evidence="1">
    <location>
        <begin position="1295"/>
        <end position="1308"/>
    </location>
</feature>
<feature type="compositionally biased region" description="Polar residues" evidence="1">
    <location>
        <begin position="1236"/>
        <end position="1260"/>
    </location>
</feature>
<feature type="compositionally biased region" description="Polar residues" evidence="1">
    <location>
        <begin position="1119"/>
        <end position="1145"/>
    </location>
</feature>
<gene>
    <name evidence="2" type="ORF">CPB83DRAFT_560422</name>
</gene>